<dbReference type="Pfam" id="PF03428">
    <property type="entry name" value="RP-C"/>
    <property type="match status" value="1"/>
</dbReference>
<reference evidence="4 5" key="1">
    <citation type="submission" date="2020-09" db="EMBL/GenBank/DDBJ databases">
        <title>Roseomonas.</title>
        <authorList>
            <person name="Zhu W."/>
        </authorList>
    </citation>
    <scope>NUCLEOTIDE SEQUENCE [LARGE SCALE GENOMIC DNA]</scope>
    <source>
        <strain evidence="4 5">573</strain>
    </source>
</reference>
<feature type="region of interest" description="Disordered" evidence="1">
    <location>
        <begin position="244"/>
        <end position="293"/>
    </location>
</feature>
<dbReference type="InterPro" id="IPR047611">
    <property type="entry name" value="RepABC_RepC"/>
</dbReference>
<comment type="caution">
    <text evidence="4">The sequence shown here is derived from an EMBL/GenBank/DDBJ whole genome shotgun (WGS) entry which is preliminary data.</text>
</comment>
<name>A0ABS3KK43_9PROT</name>
<feature type="domain" description="Plasmid replication protein C N-terminal" evidence="2">
    <location>
        <begin position="15"/>
        <end position="185"/>
    </location>
</feature>
<feature type="domain" description="Plasmid replication protein C C-terminal" evidence="3">
    <location>
        <begin position="301"/>
        <end position="401"/>
    </location>
</feature>
<evidence type="ECO:0000256" key="1">
    <source>
        <dbReference type="SAM" id="MobiDB-lite"/>
    </source>
</evidence>
<dbReference type="NCBIfam" id="NF040974">
    <property type="entry name" value="RepABC_RepC"/>
    <property type="match status" value="1"/>
</dbReference>
<protein>
    <recommendedName>
        <fullName evidence="6">Replication protein-C C-terminal domain-containing protein</fullName>
    </recommendedName>
</protein>
<evidence type="ECO:0000313" key="5">
    <source>
        <dbReference type="Proteomes" id="UP001518989"/>
    </source>
</evidence>
<evidence type="ECO:0000259" key="2">
    <source>
        <dbReference type="Pfam" id="PF03428"/>
    </source>
</evidence>
<feature type="compositionally biased region" description="Basic and acidic residues" evidence="1">
    <location>
        <begin position="263"/>
        <end position="278"/>
    </location>
</feature>
<dbReference type="InterPro" id="IPR021760">
    <property type="entry name" value="RepC_C"/>
</dbReference>
<keyword evidence="5" id="KW-1185">Reference proteome</keyword>
<organism evidence="4 5">
    <name type="scientific">Roseomonas haemaphysalidis</name>
    <dbReference type="NCBI Taxonomy" id="2768162"/>
    <lineage>
        <taxon>Bacteria</taxon>
        <taxon>Pseudomonadati</taxon>
        <taxon>Pseudomonadota</taxon>
        <taxon>Alphaproteobacteria</taxon>
        <taxon>Acetobacterales</taxon>
        <taxon>Roseomonadaceae</taxon>
        <taxon>Roseomonas</taxon>
    </lineage>
</organism>
<sequence>METQGFPRRTGCGLRKLTTGHLAAARLADQAPALPDGIRHPNQLLAAMRRAAPYLGQTRLLPLMEALFRWTQPQDWAAECDPVVWPSNEELAHTLACSERHVSRLLSSAIEAGLVVMRDSSDRRRRGMRRDGRIVWAWGISLRPMAARHADFVQVADAGAEHRRHCHELRRRASAARQFIAQLQALAASRGLVVETLETYGTEARQICATLRRMDDQPKLQALTDTLQAMAADARTALEQAVNDADMSGSPDSPVRSNLPTNERSEMRKELVAAREEAPSEPPSPSGNEAMAEGEARISPGELMHLAPRLRACMPPGRPAWPEIGQAATIVARQLGISSSLYGEACGLLGRRPAAIAIAVISTKPDSHFHTAGPGGYLRGMLRRASRGELNLDRSIHGLRDAAGSAHGGWLTAVNQRSSASTVAGRTAEMRYLPPKASSSASASMLHE</sequence>
<proteinExistence type="predicted"/>
<dbReference type="RefSeq" id="WP_207415217.1">
    <property type="nucleotide sequence ID" value="NZ_JACTNG010000001.1"/>
</dbReference>
<dbReference type="EMBL" id="JACTNG010000001">
    <property type="protein sequence ID" value="MBO1077817.1"/>
    <property type="molecule type" value="Genomic_DNA"/>
</dbReference>
<dbReference type="Proteomes" id="UP001518989">
    <property type="component" value="Unassembled WGS sequence"/>
</dbReference>
<dbReference type="Pfam" id="PF11800">
    <property type="entry name" value="RP-C_C"/>
    <property type="match status" value="1"/>
</dbReference>
<accession>A0ABS3KK43</accession>
<evidence type="ECO:0000259" key="3">
    <source>
        <dbReference type="Pfam" id="PF11800"/>
    </source>
</evidence>
<evidence type="ECO:0008006" key="6">
    <source>
        <dbReference type="Google" id="ProtNLM"/>
    </source>
</evidence>
<evidence type="ECO:0000313" key="4">
    <source>
        <dbReference type="EMBL" id="MBO1077817.1"/>
    </source>
</evidence>
<dbReference type="InterPro" id="IPR005090">
    <property type="entry name" value="RepC_N"/>
</dbReference>
<gene>
    <name evidence="4" type="ORF">IAI61_02155</name>
</gene>